<name>A0A2M4C6K6_9DIPT</name>
<accession>A0A2M4C6K6</accession>
<evidence type="ECO:0000256" key="1">
    <source>
        <dbReference type="SAM" id="SignalP"/>
    </source>
</evidence>
<sequence>MVMPNDESVVVTLAVVAVCSCCTPSSGSPTGLPPDEILDMVTTFDEVLVSLKPESDASGVSCSMESDSFFTATAVLVPALVGSGATVVFVDPSAPSTVLCSLWLGTVFDGPPTATGCIDSGDELFFSCSSSYGSTSSVPR</sequence>
<feature type="signal peptide" evidence="1">
    <location>
        <begin position="1"/>
        <end position="27"/>
    </location>
</feature>
<organism evidence="2">
    <name type="scientific">Anopheles marajoara</name>
    <dbReference type="NCBI Taxonomy" id="58244"/>
    <lineage>
        <taxon>Eukaryota</taxon>
        <taxon>Metazoa</taxon>
        <taxon>Ecdysozoa</taxon>
        <taxon>Arthropoda</taxon>
        <taxon>Hexapoda</taxon>
        <taxon>Insecta</taxon>
        <taxon>Pterygota</taxon>
        <taxon>Neoptera</taxon>
        <taxon>Endopterygota</taxon>
        <taxon>Diptera</taxon>
        <taxon>Nematocera</taxon>
        <taxon>Culicoidea</taxon>
        <taxon>Culicidae</taxon>
        <taxon>Anophelinae</taxon>
        <taxon>Anopheles</taxon>
    </lineage>
</organism>
<feature type="chain" id="PRO_5014682405" evidence="1">
    <location>
        <begin position="28"/>
        <end position="140"/>
    </location>
</feature>
<reference evidence="2" key="1">
    <citation type="submission" date="2018-01" db="EMBL/GenBank/DDBJ databases">
        <title>An insight into the sialome of Amazonian anophelines.</title>
        <authorList>
            <person name="Ribeiro J.M."/>
            <person name="Scarpassa V."/>
            <person name="Calvo E."/>
        </authorList>
    </citation>
    <scope>NUCLEOTIDE SEQUENCE</scope>
    <source>
        <tissue evidence="2">Salivary glands</tissue>
    </source>
</reference>
<dbReference type="EMBL" id="GGFJ01011816">
    <property type="protein sequence ID" value="MBW60957.1"/>
    <property type="molecule type" value="Transcribed_RNA"/>
</dbReference>
<evidence type="ECO:0000313" key="2">
    <source>
        <dbReference type="EMBL" id="MBW60957.1"/>
    </source>
</evidence>
<proteinExistence type="predicted"/>
<dbReference type="AlphaFoldDB" id="A0A2M4C6K6"/>
<protein>
    <submittedName>
        <fullName evidence="2">Putative secreted protein</fullName>
    </submittedName>
</protein>
<keyword evidence="1" id="KW-0732">Signal</keyword>